<name>A0ABS5H1F0_9BURK</name>
<accession>A0ABS5H1F0</accession>
<dbReference type="Proteomes" id="UP000682982">
    <property type="component" value="Unassembled WGS sequence"/>
</dbReference>
<comment type="caution">
    <text evidence="14">The sequence shown here is derived from an EMBL/GenBank/DDBJ whole genome shotgun (WGS) entry which is preliminary data.</text>
</comment>
<comment type="subunit">
    <text evidence="2">Monomer.</text>
</comment>
<proteinExistence type="inferred from homology"/>
<reference evidence="14 15" key="1">
    <citation type="submission" date="2021-04" db="EMBL/GenBank/DDBJ databases">
        <title>novel species isolated from subtropical streams in China.</title>
        <authorList>
            <person name="Lu H."/>
        </authorList>
    </citation>
    <scope>NUCLEOTIDE SEQUENCE [LARGE SCALE GENOMIC DNA]</scope>
    <source>
        <strain evidence="14 15">FT147W</strain>
    </source>
</reference>
<dbReference type="CDD" id="cd03017">
    <property type="entry name" value="PRX_BCP"/>
    <property type="match status" value="1"/>
</dbReference>
<dbReference type="PANTHER" id="PTHR42801">
    <property type="entry name" value="THIOREDOXIN-DEPENDENT PEROXIDE REDUCTASE"/>
    <property type="match status" value="1"/>
</dbReference>
<gene>
    <name evidence="14" type="ORF">KDM87_06350</name>
</gene>
<keyword evidence="15" id="KW-1185">Reference proteome</keyword>
<evidence type="ECO:0000256" key="2">
    <source>
        <dbReference type="ARBA" id="ARBA00011245"/>
    </source>
</evidence>
<evidence type="ECO:0000256" key="1">
    <source>
        <dbReference type="ARBA" id="ARBA00003330"/>
    </source>
</evidence>
<dbReference type="EMBL" id="JAGSPK010000002">
    <property type="protein sequence ID" value="MBR7792214.1"/>
    <property type="molecule type" value="Genomic_DNA"/>
</dbReference>
<comment type="function">
    <text evidence="1">Thiol-specific peroxidase that catalyzes the reduction of hydrogen peroxide and organic hydroperoxides to water and alcohols, respectively. Plays a role in cell protection against oxidative stress by detoxifying peroxides and as sensor of hydrogen peroxide-mediated signaling events.</text>
</comment>
<dbReference type="PIRSF" id="PIRSF000239">
    <property type="entry name" value="AHPC"/>
    <property type="match status" value="1"/>
</dbReference>
<evidence type="ECO:0000256" key="7">
    <source>
        <dbReference type="ARBA" id="ARBA00023157"/>
    </source>
</evidence>
<keyword evidence="6" id="KW-0560">Oxidoreductase</keyword>
<evidence type="ECO:0000256" key="5">
    <source>
        <dbReference type="ARBA" id="ARBA00022862"/>
    </source>
</evidence>
<feature type="domain" description="Thioredoxin" evidence="13">
    <location>
        <begin position="6"/>
        <end position="158"/>
    </location>
</feature>
<evidence type="ECO:0000256" key="6">
    <source>
        <dbReference type="ARBA" id="ARBA00023002"/>
    </source>
</evidence>
<keyword evidence="8" id="KW-0676">Redox-active center</keyword>
<evidence type="ECO:0000256" key="12">
    <source>
        <dbReference type="ARBA" id="ARBA00049091"/>
    </source>
</evidence>
<evidence type="ECO:0000256" key="4">
    <source>
        <dbReference type="ARBA" id="ARBA00022559"/>
    </source>
</evidence>
<evidence type="ECO:0000256" key="10">
    <source>
        <dbReference type="ARBA" id="ARBA00038489"/>
    </source>
</evidence>
<evidence type="ECO:0000256" key="3">
    <source>
        <dbReference type="ARBA" id="ARBA00013017"/>
    </source>
</evidence>
<dbReference type="InterPro" id="IPR000866">
    <property type="entry name" value="AhpC/TSA"/>
</dbReference>
<dbReference type="Pfam" id="PF00578">
    <property type="entry name" value="AhpC-TSA"/>
    <property type="match status" value="1"/>
</dbReference>
<sequence length="158" mass="17802">MADTLSALNCQVPEFSAAMTGDQEFHLSNYVGKNLVIYFYPKDNTPGCTTESIAFRDLYPQFESANTEIFGISRDSLRSHEGFKKKLDLPFELISDPDETLCLLFNVMKMKNMYGKQARGIERSTFVIDATGKLVKEWRGVKVAGHVDEVLEFVSAKT</sequence>
<comment type="similarity">
    <text evidence="10">Belongs to the peroxiredoxin family. BCP/PrxQ subfamily.</text>
</comment>
<dbReference type="InterPro" id="IPR013766">
    <property type="entry name" value="Thioredoxin_domain"/>
</dbReference>
<dbReference type="PANTHER" id="PTHR42801:SF4">
    <property type="entry name" value="AHPC_TSA FAMILY PROTEIN"/>
    <property type="match status" value="1"/>
</dbReference>
<dbReference type="InterPro" id="IPR036249">
    <property type="entry name" value="Thioredoxin-like_sf"/>
</dbReference>
<keyword evidence="4" id="KW-0575">Peroxidase</keyword>
<dbReference type="RefSeq" id="WP_212678288.1">
    <property type="nucleotide sequence ID" value="NZ_JAGSPK010000002.1"/>
</dbReference>
<organism evidence="14 15">
    <name type="scientific">Undibacterium rivi</name>
    <dbReference type="NCBI Taxonomy" id="2828729"/>
    <lineage>
        <taxon>Bacteria</taxon>
        <taxon>Pseudomonadati</taxon>
        <taxon>Pseudomonadota</taxon>
        <taxon>Betaproteobacteria</taxon>
        <taxon>Burkholderiales</taxon>
        <taxon>Oxalobacteraceae</taxon>
        <taxon>Undibacterium</taxon>
    </lineage>
</organism>
<keyword evidence="5" id="KW-0049">Antioxidant</keyword>
<evidence type="ECO:0000256" key="8">
    <source>
        <dbReference type="ARBA" id="ARBA00023284"/>
    </source>
</evidence>
<evidence type="ECO:0000259" key="13">
    <source>
        <dbReference type="PROSITE" id="PS51352"/>
    </source>
</evidence>
<dbReference type="SUPFAM" id="SSF52833">
    <property type="entry name" value="Thioredoxin-like"/>
    <property type="match status" value="1"/>
</dbReference>
<dbReference type="InterPro" id="IPR050924">
    <property type="entry name" value="Peroxiredoxin_BCP/PrxQ"/>
</dbReference>
<evidence type="ECO:0000313" key="15">
    <source>
        <dbReference type="Proteomes" id="UP000682982"/>
    </source>
</evidence>
<keyword evidence="7" id="KW-1015">Disulfide bond</keyword>
<dbReference type="PROSITE" id="PS51352">
    <property type="entry name" value="THIOREDOXIN_2"/>
    <property type="match status" value="1"/>
</dbReference>
<evidence type="ECO:0000256" key="11">
    <source>
        <dbReference type="ARBA" id="ARBA00042639"/>
    </source>
</evidence>
<dbReference type="Gene3D" id="3.40.30.10">
    <property type="entry name" value="Glutaredoxin"/>
    <property type="match status" value="1"/>
</dbReference>
<evidence type="ECO:0000313" key="14">
    <source>
        <dbReference type="EMBL" id="MBR7792214.1"/>
    </source>
</evidence>
<dbReference type="InterPro" id="IPR024706">
    <property type="entry name" value="Peroxiredoxin_AhpC-typ"/>
</dbReference>
<evidence type="ECO:0000256" key="9">
    <source>
        <dbReference type="ARBA" id="ARBA00032824"/>
    </source>
</evidence>
<dbReference type="EC" id="1.11.1.24" evidence="3"/>
<comment type="catalytic activity">
    <reaction evidence="12">
        <text>a hydroperoxide + [thioredoxin]-dithiol = an alcohol + [thioredoxin]-disulfide + H2O</text>
        <dbReference type="Rhea" id="RHEA:62620"/>
        <dbReference type="Rhea" id="RHEA-COMP:10698"/>
        <dbReference type="Rhea" id="RHEA-COMP:10700"/>
        <dbReference type="ChEBI" id="CHEBI:15377"/>
        <dbReference type="ChEBI" id="CHEBI:29950"/>
        <dbReference type="ChEBI" id="CHEBI:30879"/>
        <dbReference type="ChEBI" id="CHEBI:35924"/>
        <dbReference type="ChEBI" id="CHEBI:50058"/>
        <dbReference type="EC" id="1.11.1.24"/>
    </reaction>
</comment>
<protein>
    <recommendedName>
        <fullName evidence="3">thioredoxin-dependent peroxiredoxin</fullName>
        <ecNumber evidence="3">1.11.1.24</ecNumber>
    </recommendedName>
    <alternativeName>
        <fullName evidence="9">Thioredoxin peroxidase</fullName>
    </alternativeName>
    <alternativeName>
        <fullName evidence="11">Thioredoxin-dependent peroxiredoxin Bcp</fullName>
    </alternativeName>
</protein>